<evidence type="ECO:0000313" key="1">
    <source>
        <dbReference type="EMBL" id="KIM47577.1"/>
    </source>
</evidence>
<reference evidence="2" key="2">
    <citation type="submission" date="2015-01" db="EMBL/GenBank/DDBJ databases">
        <title>Evolutionary Origins and Diversification of the Mycorrhizal Mutualists.</title>
        <authorList>
            <consortium name="DOE Joint Genome Institute"/>
            <consortium name="Mycorrhizal Genomics Consortium"/>
            <person name="Kohler A."/>
            <person name="Kuo A."/>
            <person name="Nagy L.G."/>
            <person name="Floudas D."/>
            <person name="Copeland A."/>
            <person name="Barry K.W."/>
            <person name="Cichocki N."/>
            <person name="Veneault-Fourrey C."/>
            <person name="LaButti K."/>
            <person name="Lindquist E.A."/>
            <person name="Lipzen A."/>
            <person name="Lundell T."/>
            <person name="Morin E."/>
            <person name="Murat C."/>
            <person name="Riley R."/>
            <person name="Ohm R."/>
            <person name="Sun H."/>
            <person name="Tunlid A."/>
            <person name="Henrissat B."/>
            <person name="Grigoriev I.V."/>
            <person name="Hibbett D.S."/>
            <person name="Martin F."/>
        </authorList>
    </citation>
    <scope>NUCLEOTIDE SEQUENCE [LARGE SCALE GENOMIC DNA]</scope>
    <source>
        <strain evidence="2">h7</strain>
    </source>
</reference>
<accession>A0A0C2Z2R7</accession>
<evidence type="ECO:0000313" key="2">
    <source>
        <dbReference type="Proteomes" id="UP000053424"/>
    </source>
</evidence>
<organism evidence="1 2">
    <name type="scientific">Hebeloma cylindrosporum</name>
    <dbReference type="NCBI Taxonomy" id="76867"/>
    <lineage>
        <taxon>Eukaryota</taxon>
        <taxon>Fungi</taxon>
        <taxon>Dikarya</taxon>
        <taxon>Basidiomycota</taxon>
        <taxon>Agaricomycotina</taxon>
        <taxon>Agaricomycetes</taxon>
        <taxon>Agaricomycetidae</taxon>
        <taxon>Agaricales</taxon>
        <taxon>Agaricineae</taxon>
        <taxon>Hymenogastraceae</taxon>
        <taxon>Hebeloma</taxon>
    </lineage>
</organism>
<name>A0A0C2Z2R7_HEBCY</name>
<reference evidence="1 2" key="1">
    <citation type="submission" date="2014-04" db="EMBL/GenBank/DDBJ databases">
        <authorList>
            <consortium name="DOE Joint Genome Institute"/>
            <person name="Kuo A."/>
            <person name="Gay G."/>
            <person name="Dore J."/>
            <person name="Kohler A."/>
            <person name="Nagy L.G."/>
            <person name="Floudas D."/>
            <person name="Copeland A."/>
            <person name="Barry K.W."/>
            <person name="Cichocki N."/>
            <person name="Veneault-Fourrey C."/>
            <person name="LaButti K."/>
            <person name="Lindquist E.A."/>
            <person name="Lipzen A."/>
            <person name="Lundell T."/>
            <person name="Morin E."/>
            <person name="Murat C."/>
            <person name="Sun H."/>
            <person name="Tunlid A."/>
            <person name="Henrissat B."/>
            <person name="Grigoriev I.V."/>
            <person name="Hibbett D.S."/>
            <person name="Martin F."/>
            <person name="Nordberg H.P."/>
            <person name="Cantor M.N."/>
            <person name="Hua S.X."/>
        </authorList>
    </citation>
    <scope>NUCLEOTIDE SEQUENCE [LARGE SCALE GENOMIC DNA]</scope>
    <source>
        <strain evidence="2">h7</strain>
    </source>
</reference>
<dbReference type="Proteomes" id="UP000053424">
    <property type="component" value="Unassembled WGS sequence"/>
</dbReference>
<gene>
    <name evidence="1" type="ORF">M413DRAFT_439244</name>
</gene>
<protein>
    <submittedName>
        <fullName evidence="1">Uncharacterized protein</fullName>
    </submittedName>
</protein>
<dbReference type="EMBL" id="KN831769">
    <property type="protein sequence ID" value="KIM47577.1"/>
    <property type="molecule type" value="Genomic_DNA"/>
</dbReference>
<dbReference type="AlphaFoldDB" id="A0A0C2Z2R7"/>
<proteinExistence type="predicted"/>
<keyword evidence="2" id="KW-1185">Reference proteome</keyword>
<sequence>METPGVVPHVSAQTTQSHLPEVSTIYTLQDLRPLTFLLPIIKLRTPNQCYFVLLSALRNLASLGL</sequence>
<dbReference type="HOGENOM" id="CLU_2849923_0_0_1"/>